<reference evidence="3 4" key="1">
    <citation type="journal article" date="2020" name="G3 (Bethesda)">
        <title>Improved Reference Genome for Cyclotella cryptica CCMP332, a Model for Cell Wall Morphogenesis, Salinity Adaptation, and Lipid Production in Diatoms (Bacillariophyta).</title>
        <authorList>
            <person name="Roberts W.R."/>
            <person name="Downey K.M."/>
            <person name="Ruck E.C."/>
            <person name="Traller J.C."/>
            <person name="Alverson A.J."/>
        </authorList>
    </citation>
    <scope>NUCLEOTIDE SEQUENCE [LARGE SCALE GENOMIC DNA]</scope>
    <source>
        <strain evidence="3 4">CCMP332</strain>
    </source>
</reference>
<dbReference type="PANTHER" id="PTHR33558">
    <property type="entry name" value="GLUTAREDOXIN-LIKE PROTEIN C5ORF63 HOMOLOG"/>
    <property type="match status" value="1"/>
</dbReference>
<protein>
    <recommendedName>
        <fullName evidence="1">Glutaredoxin-like protein</fullName>
    </recommendedName>
</protein>
<proteinExistence type="inferred from homology"/>
<sequence length="163" mass="18832">MLIHRLIAIGSVTFVKSRFTRGVFVIPQRGVHLPSRRYLVSSDDAPIQNQSVTGPIYEMPDSPSVKLFTKQGCTLCYKVKDILESVREEHPHSLYAVDITDDDKEHWFSKYKYDIPVLHIDDVYWTKHRLTVEDAIAGIEESRDGRFDKRQGEPDASRLERKS</sequence>
<evidence type="ECO:0000313" key="4">
    <source>
        <dbReference type="Proteomes" id="UP001516023"/>
    </source>
</evidence>
<evidence type="ECO:0000313" key="3">
    <source>
        <dbReference type="EMBL" id="KAL3793244.1"/>
    </source>
</evidence>
<keyword evidence="1" id="KW-0249">Electron transport</keyword>
<comment type="caution">
    <text evidence="3">The sequence shown here is derived from an EMBL/GenBank/DDBJ whole genome shotgun (WGS) entry which is preliminary data.</text>
</comment>
<gene>
    <name evidence="3" type="ORF">HJC23_000786</name>
</gene>
<dbReference type="AlphaFoldDB" id="A0ABD3Q057"/>
<dbReference type="InterPro" id="IPR052565">
    <property type="entry name" value="Glutaredoxin-like_YDR286C"/>
</dbReference>
<keyword evidence="4" id="KW-1185">Reference proteome</keyword>
<dbReference type="InterPro" id="IPR008554">
    <property type="entry name" value="Glutaredoxin-like"/>
</dbReference>
<dbReference type="InterPro" id="IPR036249">
    <property type="entry name" value="Thioredoxin-like_sf"/>
</dbReference>
<dbReference type="PANTHER" id="PTHR33558:SF1">
    <property type="entry name" value="GLUTAREDOXIN-LIKE PROTEIN C5ORF63 HOMOLOG"/>
    <property type="match status" value="1"/>
</dbReference>
<feature type="region of interest" description="Disordered" evidence="2">
    <location>
        <begin position="144"/>
        <end position="163"/>
    </location>
</feature>
<name>A0ABD3Q057_9STRA</name>
<dbReference type="EMBL" id="JABMIG020000093">
    <property type="protein sequence ID" value="KAL3793244.1"/>
    <property type="molecule type" value="Genomic_DNA"/>
</dbReference>
<accession>A0ABD3Q057</accession>
<organism evidence="3 4">
    <name type="scientific">Cyclotella cryptica</name>
    <dbReference type="NCBI Taxonomy" id="29204"/>
    <lineage>
        <taxon>Eukaryota</taxon>
        <taxon>Sar</taxon>
        <taxon>Stramenopiles</taxon>
        <taxon>Ochrophyta</taxon>
        <taxon>Bacillariophyta</taxon>
        <taxon>Coscinodiscophyceae</taxon>
        <taxon>Thalassiosirophycidae</taxon>
        <taxon>Stephanodiscales</taxon>
        <taxon>Stephanodiscaceae</taxon>
        <taxon>Cyclotella</taxon>
    </lineage>
</organism>
<evidence type="ECO:0000256" key="1">
    <source>
        <dbReference type="RuleBase" id="RU363082"/>
    </source>
</evidence>
<comment type="similarity">
    <text evidence="1">Belongs to the glutaredoxin family.</text>
</comment>
<keyword evidence="1" id="KW-0813">Transport</keyword>
<dbReference type="Proteomes" id="UP001516023">
    <property type="component" value="Unassembled WGS sequence"/>
</dbReference>
<dbReference type="Gene3D" id="3.40.30.10">
    <property type="entry name" value="Glutaredoxin"/>
    <property type="match status" value="1"/>
</dbReference>
<evidence type="ECO:0000256" key="2">
    <source>
        <dbReference type="SAM" id="MobiDB-lite"/>
    </source>
</evidence>
<dbReference type="Pfam" id="PF05768">
    <property type="entry name" value="Glrx-like"/>
    <property type="match status" value="1"/>
</dbReference>
<dbReference type="SUPFAM" id="SSF52833">
    <property type="entry name" value="Thioredoxin-like"/>
    <property type="match status" value="1"/>
</dbReference>